<evidence type="ECO:0000313" key="1">
    <source>
        <dbReference type="EMBL" id="GIY41317.1"/>
    </source>
</evidence>
<comment type="caution">
    <text evidence="1">The sequence shown here is derived from an EMBL/GenBank/DDBJ whole genome shotgun (WGS) entry which is preliminary data.</text>
</comment>
<evidence type="ECO:0000313" key="2">
    <source>
        <dbReference type="Proteomes" id="UP001054837"/>
    </source>
</evidence>
<protein>
    <submittedName>
        <fullName evidence="1">Uncharacterized protein</fullName>
    </submittedName>
</protein>
<dbReference type="Proteomes" id="UP001054837">
    <property type="component" value="Unassembled WGS sequence"/>
</dbReference>
<dbReference type="EMBL" id="BPLQ01009043">
    <property type="protein sequence ID" value="GIY41317.1"/>
    <property type="molecule type" value="Genomic_DNA"/>
</dbReference>
<keyword evidence="2" id="KW-1185">Reference proteome</keyword>
<accession>A0AAV4T7B9</accession>
<proteinExistence type="predicted"/>
<organism evidence="1 2">
    <name type="scientific">Caerostris darwini</name>
    <dbReference type="NCBI Taxonomy" id="1538125"/>
    <lineage>
        <taxon>Eukaryota</taxon>
        <taxon>Metazoa</taxon>
        <taxon>Ecdysozoa</taxon>
        <taxon>Arthropoda</taxon>
        <taxon>Chelicerata</taxon>
        <taxon>Arachnida</taxon>
        <taxon>Araneae</taxon>
        <taxon>Araneomorphae</taxon>
        <taxon>Entelegynae</taxon>
        <taxon>Araneoidea</taxon>
        <taxon>Araneidae</taxon>
        <taxon>Caerostris</taxon>
    </lineage>
</organism>
<sequence length="126" mass="14251">MAECRRFREVFECISFPGISQVNRPSPVARDEGCRAFNLISTPNVPVIGDGLALEVVLFCWLAADFDGVTRRSGQGGDHTPNVQFSVVRMRLCASFDKSELRFSLLIRRGTLKKWRNSYNRAKSPR</sequence>
<reference evidence="1 2" key="1">
    <citation type="submission" date="2021-06" db="EMBL/GenBank/DDBJ databases">
        <title>Caerostris darwini draft genome.</title>
        <authorList>
            <person name="Kono N."/>
            <person name="Arakawa K."/>
        </authorList>
    </citation>
    <scope>NUCLEOTIDE SEQUENCE [LARGE SCALE GENOMIC DNA]</scope>
</reference>
<gene>
    <name evidence="1" type="ORF">CDAR_297811</name>
</gene>
<dbReference type="AlphaFoldDB" id="A0AAV4T7B9"/>
<name>A0AAV4T7B9_9ARAC</name>